<evidence type="ECO:0000259" key="1">
    <source>
        <dbReference type="PROSITE" id="PS50994"/>
    </source>
</evidence>
<dbReference type="GO" id="GO:0015074">
    <property type="term" value="P:DNA integration"/>
    <property type="evidence" value="ECO:0007669"/>
    <property type="project" value="InterPro"/>
</dbReference>
<dbReference type="EMBL" id="CP022935">
    <property type="protein sequence ID" value="ASV34578.1"/>
    <property type="molecule type" value="Genomic_DNA"/>
</dbReference>
<accession>A0A4P2SRX4</accession>
<feature type="domain" description="Integrase catalytic" evidence="1">
    <location>
        <begin position="11"/>
        <end position="76"/>
    </location>
</feature>
<proteinExistence type="predicted"/>
<evidence type="ECO:0000313" key="4">
    <source>
        <dbReference type="Proteomes" id="UP000792865"/>
    </source>
</evidence>
<organism evidence="2 4">
    <name type="scientific">Candidatus Williamhamiltonella defendens</name>
    <dbReference type="NCBI Taxonomy" id="138072"/>
    <lineage>
        <taxon>Bacteria</taxon>
        <taxon>Pseudomonadati</taxon>
        <taxon>Pseudomonadota</taxon>
        <taxon>Gammaproteobacteria</taxon>
        <taxon>Enterobacterales</taxon>
        <taxon>Enterobacteriaceae</taxon>
        <taxon>aphid secondary symbionts</taxon>
        <taxon>Candidatus Williamhamiltonella</taxon>
    </lineage>
</organism>
<reference evidence="2" key="1">
    <citation type="submission" date="2017-08" db="EMBL/GenBank/DDBJ databases">
        <title>Genome sequence of Candidatus Hamiltonella defensa from Acyrthosiphon pisum strain MI47.</title>
        <authorList>
            <person name="Patel V.A."/>
            <person name="Chevignon G."/>
            <person name="Russell J.A."/>
            <person name="Oliver K.M."/>
        </authorList>
    </citation>
    <scope>NUCLEOTIDE SEQUENCE</scope>
    <source>
        <strain evidence="2">MI47</strain>
        <plasmid evidence="2">p3_M47_H.defensa</plasmid>
    </source>
</reference>
<evidence type="ECO:0000313" key="3">
    <source>
        <dbReference type="EMBL" id="ASV34578.1"/>
    </source>
</evidence>
<dbReference type="SUPFAM" id="SSF53098">
    <property type="entry name" value="Ribonuclease H-like"/>
    <property type="match status" value="1"/>
</dbReference>
<keyword evidence="2" id="KW-0614">Plasmid</keyword>
<dbReference type="Gene3D" id="3.30.420.10">
    <property type="entry name" value="Ribonuclease H-like superfamily/Ribonuclease H"/>
    <property type="match status" value="1"/>
</dbReference>
<dbReference type="InterPro" id="IPR001584">
    <property type="entry name" value="Integrase_cat-core"/>
</dbReference>
<dbReference type="InterPro" id="IPR012337">
    <property type="entry name" value="RNaseH-like_sf"/>
</dbReference>
<dbReference type="PANTHER" id="PTHR46889">
    <property type="entry name" value="TRANSPOSASE INSF FOR INSERTION SEQUENCE IS3B-RELATED"/>
    <property type="match status" value="1"/>
</dbReference>
<dbReference type="InterPro" id="IPR036397">
    <property type="entry name" value="RNaseH_sf"/>
</dbReference>
<name>A0A4P2SRX4_9ENTR</name>
<dbReference type="AlphaFoldDB" id="A0A4P2SRX4"/>
<dbReference type="Proteomes" id="UP000792865">
    <property type="component" value="Plasmid p3_M47_H.defensa"/>
</dbReference>
<dbReference type="PROSITE" id="PS50994">
    <property type="entry name" value="INTEGRASE"/>
    <property type="match status" value="1"/>
</dbReference>
<dbReference type="EMBL" id="CP022935">
    <property type="protein sequence ID" value="ASV34566.1"/>
    <property type="molecule type" value="Genomic_DNA"/>
</dbReference>
<geneLocation type="plasmid" evidence="2 4">
    <name>p3_M47_H.defensa</name>
</geneLocation>
<protein>
    <recommendedName>
        <fullName evidence="1">Integrase catalytic domain-containing protein</fullName>
    </recommendedName>
</protein>
<dbReference type="GO" id="GO:0003676">
    <property type="term" value="F:nucleic acid binding"/>
    <property type="evidence" value="ECO:0007669"/>
    <property type="project" value="InterPro"/>
</dbReference>
<dbReference type="Pfam" id="PF00665">
    <property type="entry name" value="rve"/>
    <property type="match status" value="1"/>
</dbReference>
<sequence>MSLNLLAQQFNINRPNKVWTTDITYIRTYQGWLYLAIVMDLYSRQIVGWALAEHMKTELCVAALQMAYWHRKPDKG</sequence>
<evidence type="ECO:0000313" key="2">
    <source>
        <dbReference type="EMBL" id="ASV34566.1"/>
    </source>
</evidence>
<gene>
    <name evidence="2" type="ORF">CJJ18_11300</name>
    <name evidence="3" type="ORF">CJJ18_11440</name>
</gene>
<dbReference type="InterPro" id="IPR050900">
    <property type="entry name" value="Transposase_IS3/IS150/IS904"/>
</dbReference>
<dbReference type="PANTHER" id="PTHR46889:SF4">
    <property type="entry name" value="TRANSPOSASE INSO FOR INSERTION SEQUENCE ELEMENT IS911B-RELATED"/>
    <property type="match status" value="1"/>
</dbReference>